<accession>A0A7K1L6J2</accession>
<dbReference type="Proteomes" id="UP000432015">
    <property type="component" value="Unassembled WGS sequence"/>
</dbReference>
<proteinExistence type="predicted"/>
<evidence type="ECO:0000256" key="1">
    <source>
        <dbReference type="SAM" id="MobiDB-lite"/>
    </source>
</evidence>
<dbReference type="PANTHER" id="PTHR11895">
    <property type="entry name" value="TRANSAMIDASE"/>
    <property type="match status" value="1"/>
</dbReference>
<reference evidence="3 4" key="1">
    <citation type="submission" date="2019-11" db="EMBL/GenBank/DDBJ databases">
        <authorList>
            <person name="Cao P."/>
        </authorList>
    </citation>
    <scope>NUCLEOTIDE SEQUENCE [LARGE SCALE GENOMIC DNA]</scope>
    <source>
        <strain evidence="3 4">NEAU-AAG5</strain>
    </source>
</reference>
<evidence type="ECO:0000259" key="2">
    <source>
        <dbReference type="Pfam" id="PF01425"/>
    </source>
</evidence>
<dbReference type="GO" id="GO:0003824">
    <property type="term" value="F:catalytic activity"/>
    <property type="evidence" value="ECO:0007669"/>
    <property type="project" value="InterPro"/>
</dbReference>
<dbReference type="PROSITE" id="PS00571">
    <property type="entry name" value="AMIDASES"/>
    <property type="match status" value="1"/>
</dbReference>
<dbReference type="RefSeq" id="WP_156219118.1">
    <property type="nucleotide sequence ID" value="NZ_WOFH01000009.1"/>
</dbReference>
<feature type="region of interest" description="Disordered" evidence="1">
    <location>
        <begin position="137"/>
        <end position="156"/>
    </location>
</feature>
<dbReference type="PANTHER" id="PTHR11895:SF176">
    <property type="entry name" value="AMIDASE AMID-RELATED"/>
    <property type="match status" value="1"/>
</dbReference>
<dbReference type="InterPro" id="IPR023631">
    <property type="entry name" value="Amidase_dom"/>
</dbReference>
<comment type="caution">
    <text evidence="3">The sequence shown here is derived from an EMBL/GenBank/DDBJ whole genome shotgun (WGS) entry which is preliminary data.</text>
</comment>
<evidence type="ECO:0000313" key="3">
    <source>
        <dbReference type="EMBL" id="MUN40018.1"/>
    </source>
</evidence>
<dbReference type="Gene3D" id="3.90.1300.10">
    <property type="entry name" value="Amidase signature (AS) domain"/>
    <property type="match status" value="1"/>
</dbReference>
<sequence>MGGFFAGRTLADLGAALRAGTESASGLLERALESVDPSLNAFVTLDEEGAAVAARQADEELGSSADRGPLHGIPVAVKDIIDVAGLPTGMGSAHFAGHTAEHDAAVVTRLRTAGAVIVGKTGTHEFAYGGTGDVSADGPCRNPRDPSRMSGGSSSGSAVAVAAGTVPLAIGTDTGGSVRIPAAFCGITGFKPRFGAIPTGGVFPLARSFDHVGVLAGTPADCRTAYRVLADLPPGLSEPREPFEPPEPFEPRPEPGGSVAWIEPQEIDPDVERAVAGTVRAVFPDAASVKVDLKELRRVFAAIQDSEAYEVHAERVADAPELFQRPTLERLERAGRTPGWRYVRAERERAEIRREVEVLLRRHDLLVLPTMPITAPPIGTTGSDLGPLTPLLISLTCAWNVLGLPAISVPAGTVGGLPVAAQLVTRPGAEDLLFAAAERLRSAPR</sequence>
<organism evidence="3 4">
    <name type="scientific">Actinomadura litoris</name>
    <dbReference type="NCBI Taxonomy" id="2678616"/>
    <lineage>
        <taxon>Bacteria</taxon>
        <taxon>Bacillati</taxon>
        <taxon>Actinomycetota</taxon>
        <taxon>Actinomycetes</taxon>
        <taxon>Streptosporangiales</taxon>
        <taxon>Thermomonosporaceae</taxon>
        <taxon>Actinomadura</taxon>
    </lineage>
</organism>
<keyword evidence="4" id="KW-1185">Reference proteome</keyword>
<name>A0A7K1L6J2_9ACTN</name>
<gene>
    <name evidence="3" type="ORF">GNZ18_25985</name>
</gene>
<dbReference type="SUPFAM" id="SSF75304">
    <property type="entry name" value="Amidase signature (AS) enzymes"/>
    <property type="match status" value="1"/>
</dbReference>
<dbReference type="InterPro" id="IPR020556">
    <property type="entry name" value="Amidase_CS"/>
</dbReference>
<dbReference type="EMBL" id="WOFH01000009">
    <property type="protein sequence ID" value="MUN40018.1"/>
    <property type="molecule type" value="Genomic_DNA"/>
</dbReference>
<evidence type="ECO:0000313" key="4">
    <source>
        <dbReference type="Proteomes" id="UP000432015"/>
    </source>
</evidence>
<dbReference type="AlphaFoldDB" id="A0A7K1L6J2"/>
<dbReference type="InterPro" id="IPR000120">
    <property type="entry name" value="Amidase"/>
</dbReference>
<feature type="compositionally biased region" description="Basic and acidic residues" evidence="1">
    <location>
        <begin position="238"/>
        <end position="253"/>
    </location>
</feature>
<protein>
    <submittedName>
        <fullName evidence="3">Amidase</fullName>
    </submittedName>
</protein>
<feature type="domain" description="Amidase" evidence="2">
    <location>
        <begin position="31"/>
        <end position="433"/>
    </location>
</feature>
<dbReference type="InterPro" id="IPR036928">
    <property type="entry name" value="AS_sf"/>
</dbReference>
<dbReference type="Pfam" id="PF01425">
    <property type="entry name" value="Amidase"/>
    <property type="match status" value="1"/>
</dbReference>
<feature type="region of interest" description="Disordered" evidence="1">
    <location>
        <begin position="235"/>
        <end position="255"/>
    </location>
</feature>